<dbReference type="OrthoDB" id="2677960at2"/>
<dbReference type="KEGG" id="dmi:Desmer_1901"/>
<sequence length="1365" mass="157856">MLFIKSDLGAQSAWKGYSSQTLYIASRIMEDTANDEYYPEHLEDLLIKRDGQVVEAVQVKNLSDPLAISDLASTKESRSGEGFFKRTSSLRNSERMLQTLRIVYFGELGQELQELSNGDILTHNKIKDKLINKHGLSNEDALWILAKIRFQKADIQLLEEQILSQLQSYVPTMAAPELARTLLIQYISDLSKTKGYTSLALWKEKIYKIGTDIAAMDGYYKEYQKSLIRLCDMISEKPLEILKQEFSQGISTHPAHIRNNLDFVRKEWLDKLDAALSNYKAVIIKGVSGQGKTALCHRFLLNKYPEQLVFCIRHVQSPRQAENLVSAMQGILKHARDIILYIDVNPGEVNWTLLLQELQARGVSVPVLVSIREEDFKLAKADESVISIDVIELHFSKIEAENIFTAFTLENPHPIFRSFEETWRQFGEEGPFLEFIYLLNNNQTLRQRLLIQIERLISEKNPDSWLMLLNLVCYAGKIGCPVLHEDVKRESNCDTAIAALDRMSKEYLLKSSDDGRFIEALHPLRAAILYNILQEKIAYSPAELLITAIKCVEGHYPQIMLMDYFTHNPFNPSVISALTAVSCRDWTMYACILKTMLWLDVKLYAERNQEVYDQLIAEKGNGWLVFSPLDISGQFRPNIFIAEGMADNFPEKAEAIRNNIEWMKNSLTSTVITYETVDLWVKNANVPLNAPKADAECSDFGYALFWLAKRGQIIQLPFPHEILQETAKDGDIQAKADMAAGLYFQEKQDDYALCVAILRARIIQHFRVIKMTVMKSEVCYEFVPPYFADDENSHLPKNFNHYWVMNMVDILSKLYPDKEFIGAKLIGVDLFRDLGIQTMDYQKRINRSDLPYEWITEINSWFITRINYGKRPADWKEYVKRVDTIRRNALDLIYIVIETLDYLYKKCSIDQARIDKLLKAIDLFKSLIHDEFLLPKNAVDSYCLYREGMSSSDNENEKNKLMKTKRAPVFSGFSLHFYQDLRKNFHDVYQSLDNFINNGFPNILASRIKREEIDQSKNPRLTLINLCDASKALLRMQQEFNRLFFTYVAKDYPAFEQNEQEEMLTLLNLWHHVLSNPPRGFTLRYEARQYYRKTGKFVKDGFEKAVSATGRVVIMDKSAVEDKKTVYLLQDYDPFQQIPIENMLKDIYLNLRKQWKDAAEFQSMRWYLETQWPKMVFVPLYQGLPIFGGFQMPLYKILDTDEDQLVTSLFAAEIPVEIFNQLDIEYFRIETWQKAVGNMGKLRLLLIQYNDVVKHISGESDVCEQGLVIYLQALFNDIAETMMNIIKLIEPGTNILASTGDADVEELFALMTAPLKKAEDIEDIVKSLCPFDELPEQLNNAVLAMVLLTPWLIKNRKASTHKDFY</sequence>
<evidence type="ECO:0000313" key="1">
    <source>
        <dbReference type="EMBL" id="AFQ43857.1"/>
    </source>
</evidence>
<dbReference type="HOGENOM" id="CLU_258769_0_0_9"/>
<keyword evidence="2" id="KW-1185">Reference proteome</keyword>
<evidence type="ECO:0000313" key="2">
    <source>
        <dbReference type="Proteomes" id="UP000005262"/>
    </source>
</evidence>
<reference evidence="2" key="2">
    <citation type="submission" date="2012-08" db="EMBL/GenBank/DDBJ databases">
        <title>Finished genome of Desulfosporosinus meridiei DSM 13257.</title>
        <authorList>
            <person name="Huntemann M."/>
            <person name="Wei C.-L."/>
            <person name="Han J."/>
            <person name="Detter J.C."/>
            <person name="Han C."/>
            <person name="Davenport K."/>
            <person name="Daligault H."/>
            <person name="Erkkila T."/>
            <person name="Gu W."/>
            <person name="Munk A.C.C."/>
            <person name="Teshima H."/>
            <person name="Xu Y."/>
            <person name="Chain P."/>
            <person name="Tapia R."/>
            <person name="Chen A."/>
            <person name="Krypides N."/>
            <person name="Mavromatis K."/>
            <person name="Markowitz V."/>
            <person name="Szeto E."/>
            <person name="Ivanova N."/>
            <person name="Mikhailova N."/>
            <person name="Ovchinnikova G."/>
            <person name="Pagani I."/>
            <person name="Pati A."/>
            <person name="Goodwin L."/>
            <person name="Peters L."/>
            <person name="Pitluck S."/>
            <person name="Woyke T."/>
            <person name="Pester M."/>
            <person name="Spring S."/>
            <person name="Ollivier B."/>
            <person name="Rattei T."/>
            <person name="Klenk H.-P."/>
            <person name="Wagner M."/>
            <person name="Loy A."/>
        </authorList>
    </citation>
    <scope>NUCLEOTIDE SEQUENCE [LARGE SCALE GENOMIC DNA]</scope>
    <source>
        <strain evidence="2">ATCC BAA-275 / DSM 13257 / NCIMB 13706 / S10</strain>
    </source>
</reference>
<gene>
    <name evidence="1" type="ordered locus">Desmer_1901</name>
</gene>
<dbReference type="Proteomes" id="UP000005262">
    <property type="component" value="Chromosome"/>
</dbReference>
<accession>J7IPV1</accession>
<dbReference type="EMBL" id="CP003629">
    <property type="protein sequence ID" value="AFQ43857.1"/>
    <property type="molecule type" value="Genomic_DNA"/>
</dbReference>
<dbReference type="eggNOG" id="COG1484">
    <property type="taxonomic scope" value="Bacteria"/>
</dbReference>
<dbReference type="RefSeq" id="WP_014902772.1">
    <property type="nucleotide sequence ID" value="NC_018515.1"/>
</dbReference>
<organism evidence="1 2">
    <name type="scientific">Desulfosporosinus meridiei (strain ATCC BAA-275 / DSM 13257 / KCTC 12902 / NCIMB 13706 / S10)</name>
    <dbReference type="NCBI Taxonomy" id="768704"/>
    <lineage>
        <taxon>Bacteria</taxon>
        <taxon>Bacillati</taxon>
        <taxon>Bacillota</taxon>
        <taxon>Clostridia</taxon>
        <taxon>Eubacteriales</taxon>
        <taxon>Desulfitobacteriaceae</taxon>
        <taxon>Desulfosporosinus</taxon>
    </lineage>
</organism>
<proteinExistence type="predicted"/>
<name>J7IPV1_DESMD</name>
<reference evidence="1 2" key="1">
    <citation type="journal article" date="2012" name="J. Bacteriol.">
        <title>Complete genome sequences of Desulfosporosinus orientis DSM765T, Desulfosporosinus youngiae DSM17734T, Desulfosporosinus meridiei DSM13257T, and Desulfosporosinus acidiphilus DSM22704T.</title>
        <authorList>
            <person name="Pester M."/>
            <person name="Brambilla E."/>
            <person name="Alazard D."/>
            <person name="Rattei T."/>
            <person name="Weinmaier T."/>
            <person name="Han J."/>
            <person name="Lucas S."/>
            <person name="Lapidus A."/>
            <person name="Cheng J.F."/>
            <person name="Goodwin L."/>
            <person name="Pitluck S."/>
            <person name="Peters L."/>
            <person name="Ovchinnikova G."/>
            <person name="Teshima H."/>
            <person name="Detter J.C."/>
            <person name="Han C.S."/>
            <person name="Tapia R."/>
            <person name="Land M.L."/>
            <person name="Hauser L."/>
            <person name="Kyrpides N.C."/>
            <person name="Ivanova N.N."/>
            <person name="Pagani I."/>
            <person name="Huntmann M."/>
            <person name="Wei C.L."/>
            <person name="Davenport K.W."/>
            <person name="Daligault H."/>
            <person name="Chain P.S."/>
            <person name="Chen A."/>
            <person name="Mavromatis K."/>
            <person name="Markowitz V."/>
            <person name="Szeto E."/>
            <person name="Mikhailova N."/>
            <person name="Pati A."/>
            <person name="Wagner M."/>
            <person name="Woyke T."/>
            <person name="Ollivier B."/>
            <person name="Klenk H.P."/>
            <person name="Spring S."/>
            <person name="Loy A."/>
        </authorList>
    </citation>
    <scope>NUCLEOTIDE SEQUENCE [LARGE SCALE GENOMIC DNA]</scope>
    <source>
        <strain evidence="2">ATCC BAA-275 / DSM 13257 / NCIMB 13706 / S10</strain>
    </source>
</reference>
<protein>
    <submittedName>
        <fullName evidence="1">Uncharacterized protein</fullName>
    </submittedName>
</protein>
<dbReference type="STRING" id="768704.Desmer_1901"/>